<dbReference type="Proteomes" id="UP000484988">
    <property type="component" value="Unassembled WGS sequence"/>
</dbReference>
<accession>A0A6A0AT21</accession>
<comment type="caution">
    <text evidence="1">The sequence shown here is derived from an EMBL/GenBank/DDBJ whole genome shotgun (WGS) entry which is preliminary data.</text>
</comment>
<dbReference type="AlphaFoldDB" id="A0A6A0AT21"/>
<organism evidence="1 2">
    <name type="scientific">Streptomyces pacificus</name>
    <dbReference type="NCBI Taxonomy" id="2705029"/>
    <lineage>
        <taxon>Bacteria</taxon>
        <taxon>Bacillati</taxon>
        <taxon>Actinomycetota</taxon>
        <taxon>Actinomycetes</taxon>
        <taxon>Kitasatosporales</taxon>
        <taxon>Streptomycetaceae</taxon>
        <taxon>Streptomyces</taxon>
    </lineage>
</organism>
<evidence type="ECO:0000313" key="1">
    <source>
        <dbReference type="EMBL" id="GFH35511.1"/>
    </source>
</evidence>
<proteinExistence type="predicted"/>
<reference evidence="1 2" key="1">
    <citation type="submission" date="2020-02" db="EMBL/GenBank/DDBJ databases">
        <title>Whole Genome Shotgun Sequence of Streptomyces sp. strain CWH03.</title>
        <authorList>
            <person name="Dohra H."/>
            <person name="Kodani S."/>
            <person name="Yamamura H."/>
        </authorList>
    </citation>
    <scope>NUCLEOTIDE SEQUENCE [LARGE SCALE GENOMIC DNA]</scope>
    <source>
        <strain evidence="1 2">CWH03</strain>
    </source>
</reference>
<gene>
    <name evidence="1" type="ORF">SCWH03_17270</name>
</gene>
<evidence type="ECO:0000313" key="2">
    <source>
        <dbReference type="Proteomes" id="UP000484988"/>
    </source>
</evidence>
<name>A0A6A0AT21_9ACTN</name>
<keyword evidence="2" id="KW-1185">Reference proteome</keyword>
<sequence length="67" mass="7028">MPLPGGTARRRPPAAPAITRVIWVLRETGLDRLDGLVAAVGPIRSSPRYGLRAAAGLPDPEQDLSGT</sequence>
<protein>
    <submittedName>
        <fullName evidence="1">Uncharacterized protein</fullName>
    </submittedName>
</protein>
<dbReference type="EMBL" id="BLLG01000004">
    <property type="protein sequence ID" value="GFH35511.1"/>
    <property type="molecule type" value="Genomic_DNA"/>
</dbReference>